<name>A0AAV2FTS9_9ROSI</name>
<dbReference type="Proteomes" id="UP001497516">
    <property type="component" value="Chromosome 7"/>
</dbReference>
<dbReference type="EMBL" id="OZ034820">
    <property type="protein sequence ID" value="CAL1401427.1"/>
    <property type="molecule type" value="Genomic_DNA"/>
</dbReference>
<reference evidence="2 3" key="1">
    <citation type="submission" date="2024-04" db="EMBL/GenBank/DDBJ databases">
        <authorList>
            <person name="Fracassetti M."/>
        </authorList>
    </citation>
    <scope>NUCLEOTIDE SEQUENCE [LARGE SCALE GENOMIC DNA]</scope>
</reference>
<protein>
    <submittedName>
        <fullName evidence="2">Uncharacterized protein</fullName>
    </submittedName>
</protein>
<evidence type="ECO:0000256" key="1">
    <source>
        <dbReference type="SAM" id="MobiDB-lite"/>
    </source>
</evidence>
<feature type="compositionally biased region" description="Polar residues" evidence="1">
    <location>
        <begin position="58"/>
        <end position="71"/>
    </location>
</feature>
<proteinExistence type="predicted"/>
<accession>A0AAV2FTS9</accession>
<organism evidence="2 3">
    <name type="scientific">Linum trigynum</name>
    <dbReference type="NCBI Taxonomy" id="586398"/>
    <lineage>
        <taxon>Eukaryota</taxon>
        <taxon>Viridiplantae</taxon>
        <taxon>Streptophyta</taxon>
        <taxon>Embryophyta</taxon>
        <taxon>Tracheophyta</taxon>
        <taxon>Spermatophyta</taxon>
        <taxon>Magnoliopsida</taxon>
        <taxon>eudicotyledons</taxon>
        <taxon>Gunneridae</taxon>
        <taxon>Pentapetalae</taxon>
        <taxon>rosids</taxon>
        <taxon>fabids</taxon>
        <taxon>Malpighiales</taxon>
        <taxon>Linaceae</taxon>
        <taxon>Linum</taxon>
    </lineage>
</organism>
<feature type="region of interest" description="Disordered" evidence="1">
    <location>
        <begin position="1"/>
        <end position="128"/>
    </location>
</feature>
<sequence>MQEETRRTLHWIPRPLPTSPAVENNEDTPLVVPFSTEDIDPASVATSGGATPSAGVNPASSIEHGSSSSPARRTEPTPMSLIELTSPSSPDHLMESGSSPSSTSSPVAQPSPSVDSEAPASTPGSSPP</sequence>
<dbReference type="AlphaFoldDB" id="A0AAV2FTS9"/>
<evidence type="ECO:0000313" key="3">
    <source>
        <dbReference type="Proteomes" id="UP001497516"/>
    </source>
</evidence>
<feature type="compositionally biased region" description="Low complexity" evidence="1">
    <location>
        <begin position="96"/>
        <end position="116"/>
    </location>
</feature>
<evidence type="ECO:0000313" key="2">
    <source>
        <dbReference type="EMBL" id="CAL1401427.1"/>
    </source>
</evidence>
<gene>
    <name evidence="2" type="ORF">LTRI10_LOCUS41483</name>
</gene>
<keyword evidence="3" id="KW-1185">Reference proteome</keyword>